<keyword evidence="2" id="KW-0813">Transport</keyword>
<keyword evidence="9" id="KW-0675">Receptor</keyword>
<evidence type="ECO:0000313" key="9">
    <source>
        <dbReference type="EMBL" id="SER00644.1"/>
    </source>
</evidence>
<dbReference type="RefSeq" id="WP_090170960.1">
    <property type="nucleotide sequence ID" value="NZ_FOFB01000021.1"/>
</dbReference>
<keyword evidence="6" id="KW-0998">Cell outer membrane</keyword>
<sequence length="1075" mass="117592">MRIFTSLFTTLFLVLATSLTVAAQGVTTASVFGKLQDNTSGEPLIGATVQAVHTPSGTTYGNVTDLDGFFRLPGMRVGGPYIITATYVGYEPIVKDGIYLSLGQAFQFSPKMGTAAVELTGIEVVSSRSDIFNGEKTGQETNVGEEAINALPTISRSIGDFTRLTPQSTTSEGNDGLELSFGGINNRYNAIFIDGAVSNDVFGLAGSGTNGGQTGVSPISVDAIESFQINLAPYDVRQGGFGGASISAITRSGSNNTEASVYGFFRNQSLTRGTLDGAEISDYSAYTAGFRLGGALKKDKIFYFINYERQDETTPLPFNEDNYTGNATTSDINSLSNFLQSEYGYDPGTYTDNERFLVSDKLNAKFDFNLNENNKLALRLSYVGADNLEGVQSNNNNINFLNSSERFLAKTYGAALELNTIIGSNMSNNFVLGFTRQVDDRDQNGDPFPWVSIEDGSGNLTFGSERFSTANLLNQNVITLTNNFEIFKGKHTFTIGANLELYKAENLFLAYNFGQYQFDDLETFLNGGNASFFQRVYSLRDNVAGDDSDAIASFGAGQAGLYFQDRIQVSDNFSFTAGLRLDLPFYDDTPVNDDLNDNFLAQISEIYDTRGAQSGSFIKPTLLVSPRVGFNWDILGDKTTQARGGIGVFTSRAPLVWVGGAFNNYGLNAGYTRSFSTPFVADINGQLPGDIDPNNVTPSGAIDLFAEDFKLPQFLKMSLAVDRKLPLGFIGTLDVLYNKTLQNVAYQNLNVGAPTDQLDGPDNRNYFGNGDDAPVPGGDTYGRVVLGYNTNEGYGYNLTASLQRPFSNGFFVQASYSYGDAYSVFDGTSSQNSSQWRGLYSVNGRNIDQQVYRSDFSGGSRFLGVVSKRFSYGASNQFATTVTLISETAQSGPYSLIYNDNGNLNGRTDSRERSLIYIPANMGEMNFVDETFGGVDYTAAQQAEAFEAFLSSNDYTSERRGQYAERNGDRGPWSTVVDLKFVQDIPLSGKNRLQLTFDALNFTNLLSEKWGRRQFYFGDYQILNFEGFEDGSLTPTYSFNPALLNEDNELEPFLDDSGLQSSRFQGQVGIRYIFE</sequence>
<evidence type="ECO:0000256" key="2">
    <source>
        <dbReference type="ARBA" id="ARBA00022448"/>
    </source>
</evidence>
<dbReference type="Pfam" id="PF25183">
    <property type="entry name" value="OMP_b-brl_4"/>
    <property type="match status" value="1"/>
</dbReference>
<feature type="domain" description="TonB-dependent transporter Oar-like beta-barrel" evidence="8">
    <location>
        <begin position="347"/>
        <end position="1004"/>
    </location>
</feature>
<accession>A0A1H9KND4</accession>
<dbReference type="Gene3D" id="2.40.170.20">
    <property type="entry name" value="TonB-dependent receptor, beta-barrel domain"/>
    <property type="match status" value="1"/>
</dbReference>
<dbReference type="SUPFAM" id="SSF49464">
    <property type="entry name" value="Carboxypeptidase regulatory domain-like"/>
    <property type="match status" value="1"/>
</dbReference>
<name>A0A1H9KND4_9BACT</name>
<dbReference type="InParanoid" id="A0A1H9KND4"/>
<proteinExistence type="predicted"/>
<keyword evidence="3" id="KW-1134">Transmembrane beta strand</keyword>
<evidence type="ECO:0000256" key="4">
    <source>
        <dbReference type="ARBA" id="ARBA00022692"/>
    </source>
</evidence>
<dbReference type="AlphaFoldDB" id="A0A1H9KND4"/>
<comment type="subcellular location">
    <subcellularLocation>
        <location evidence="1">Cell outer membrane</location>
        <topology evidence="1">Multi-pass membrane protein</topology>
    </subcellularLocation>
</comment>
<dbReference type="Pfam" id="PF13620">
    <property type="entry name" value="CarboxypepD_reg"/>
    <property type="match status" value="1"/>
</dbReference>
<gene>
    <name evidence="9" type="ORF">SAMN05444359_12143</name>
</gene>
<keyword evidence="4" id="KW-0812">Transmembrane</keyword>
<evidence type="ECO:0000313" key="10">
    <source>
        <dbReference type="Proteomes" id="UP000199021"/>
    </source>
</evidence>
<dbReference type="STRING" id="478744.SAMN05444359_12143"/>
<feature type="signal peptide" evidence="7">
    <location>
        <begin position="1"/>
        <end position="22"/>
    </location>
</feature>
<dbReference type="GO" id="GO:0009279">
    <property type="term" value="C:cell outer membrane"/>
    <property type="evidence" value="ECO:0007669"/>
    <property type="project" value="UniProtKB-SubCell"/>
</dbReference>
<dbReference type="GO" id="GO:0044718">
    <property type="term" value="P:siderophore transmembrane transport"/>
    <property type="evidence" value="ECO:0007669"/>
    <property type="project" value="TreeGrafter"/>
</dbReference>
<dbReference type="PANTHER" id="PTHR30069">
    <property type="entry name" value="TONB-DEPENDENT OUTER MEMBRANE RECEPTOR"/>
    <property type="match status" value="1"/>
</dbReference>
<reference evidence="10" key="1">
    <citation type="submission" date="2016-10" db="EMBL/GenBank/DDBJ databases">
        <authorList>
            <person name="Varghese N."/>
            <person name="Submissions S."/>
        </authorList>
    </citation>
    <scope>NUCLEOTIDE SEQUENCE [LARGE SCALE GENOMIC DNA]</scope>
    <source>
        <strain evidence="10">DSM 24740</strain>
    </source>
</reference>
<dbReference type="GO" id="GO:0015344">
    <property type="term" value="F:siderophore uptake transmembrane transporter activity"/>
    <property type="evidence" value="ECO:0007669"/>
    <property type="project" value="TreeGrafter"/>
</dbReference>
<organism evidence="9 10">
    <name type="scientific">Neolewinella agarilytica</name>
    <dbReference type="NCBI Taxonomy" id="478744"/>
    <lineage>
        <taxon>Bacteria</taxon>
        <taxon>Pseudomonadati</taxon>
        <taxon>Bacteroidota</taxon>
        <taxon>Saprospiria</taxon>
        <taxon>Saprospirales</taxon>
        <taxon>Lewinellaceae</taxon>
        <taxon>Neolewinella</taxon>
    </lineage>
</organism>
<dbReference type="OrthoDB" id="9768147at2"/>
<dbReference type="PANTHER" id="PTHR30069:SF46">
    <property type="entry name" value="OAR PROTEIN"/>
    <property type="match status" value="1"/>
</dbReference>
<dbReference type="InterPro" id="IPR039426">
    <property type="entry name" value="TonB-dep_rcpt-like"/>
</dbReference>
<evidence type="ECO:0000256" key="6">
    <source>
        <dbReference type="ARBA" id="ARBA00023237"/>
    </source>
</evidence>
<protein>
    <submittedName>
        <fullName evidence="9">TonB-dependent Receptor Plug Domain</fullName>
    </submittedName>
</protein>
<dbReference type="EMBL" id="FOFB01000021">
    <property type="protein sequence ID" value="SER00644.1"/>
    <property type="molecule type" value="Genomic_DNA"/>
</dbReference>
<dbReference type="InterPro" id="IPR036942">
    <property type="entry name" value="Beta-barrel_TonB_sf"/>
</dbReference>
<feature type="chain" id="PRO_5011634679" evidence="7">
    <location>
        <begin position="23"/>
        <end position="1075"/>
    </location>
</feature>
<keyword evidence="7" id="KW-0732">Signal</keyword>
<dbReference type="InterPro" id="IPR057601">
    <property type="entry name" value="Oar-like_b-barrel"/>
</dbReference>
<dbReference type="Gene3D" id="2.60.40.1120">
    <property type="entry name" value="Carboxypeptidase-like, regulatory domain"/>
    <property type="match status" value="1"/>
</dbReference>
<evidence type="ECO:0000256" key="7">
    <source>
        <dbReference type="SAM" id="SignalP"/>
    </source>
</evidence>
<dbReference type="InterPro" id="IPR008969">
    <property type="entry name" value="CarboxyPept-like_regulatory"/>
</dbReference>
<dbReference type="SUPFAM" id="SSF56935">
    <property type="entry name" value="Porins"/>
    <property type="match status" value="1"/>
</dbReference>
<keyword evidence="5" id="KW-0472">Membrane</keyword>
<keyword evidence="10" id="KW-1185">Reference proteome</keyword>
<evidence type="ECO:0000256" key="5">
    <source>
        <dbReference type="ARBA" id="ARBA00023136"/>
    </source>
</evidence>
<evidence type="ECO:0000259" key="8">
    <source>
        <dbReference type="Pfam" id="PF25183"/>
    </source>
</evidence>
<evidence type="ECO:0000256" key="3">
    <source>
        <dbReference type="ARBA" id="ARBA00022452"/>
    </source>
</evidence>
<evidence type="ECO:0000256" key="1">
    <source>
        <dbReference type="ARBA" id="ARBA00004571"/>
    </source>
</evidence>
<dbReference type="Proteomes" id="UP000199021">
    <property type="component" value="Unassembled WGS sequence"/>
</dbReference>